<organism evidence="1 2">
    <name type="scientific">Vibrio cholerae</name>
    <dbReference type="NCBI Taxonomy" id="666"/>
    <lineage>
        <taxon>Bacteria</taxon>
        <taxon>Pseudomonadati</taxon>
        <taxon>Pseudomonadota</taxon>
        <taxon>Gammaproteobacteria</taxon>
        <taxon>Vibrionales</taxon>
        <taxon>Vibrionaceae</taxon>
        <taxon>Vibrio</taxon>
    </lineage>
</organism>
<evidence type="ECO:0000313" key="2">
    <source>
        <dbReference type="Proteomes" id="UP000041770"/>
    </source>
</evidence>
<reference evidence="1 2" key="1">
    <citation type="submission" date="2015-07" db="EMBL/GenBank/DDBJ databases">
        <authorList>
            <consortium name="Pathogen Informatics"/>
        </authorList>
    </citation>
    <scope>NUCLEOTIDE SEQUENCE [LARGE SCALE GENOMIC DNA]</scope>
    <source>
        <strain evidence="1 2">A316</strain>
    </source>
</reference>
<name>A0A656AKC3_VIBCL</name>
<dbReference type="Proteomes" id="UP000041770">
    <property type="component" value="Unassembled WGS sequence"/>
</dbReference>
<proteinExistence type="predicted"/>
<accession>A0A656AKC3</accession>
<dbReference type="EMBL" id="CWQY01000033">
    <property type="protein sequence ID" value="CSD16560.1"/>
    <property type="molecule type" value="Genomic_DNA"/>
</dbReference>
<dbReference type="AlphaFoldDB" id="A0A656AKC3"/>
<gene>
    <name evidence="1" type="ORF">ERS013200_03388</name>
</gene>
<sequence>MDDHPFPSQYHATNADYSKVDGNYFCALYASTLAPHDAAQHEPVTQLIVSK</sequence>
<protein>
    <submittedName>
        <fullName evidence="1">Uncharacterized protein</fullName>
    </submittedName>
</protein>
<evidence type="ECO:0000313" key="1">
    <source>
        <dbReference type="EMBL" id="CSD16560.1"/>
    </source>
</evidence>